<evidence type="ECO:0000313" key="1">
    <source>
        <dbReference type="EMBL" id="CAE0804422.1"/>
    </source>
</evidence>
<dbReference type="AlphaFoldDB" id="A0A7S4FMS6"/>
<gene>
    <name evidence="1" type="ORF">EGYM00163_LOCUS15546</name>
</gene>
<organism evidence="1">
    <name type="scientific">Eutreptiella gymnastica</name>
    <dbReference type="NCBI Taxonomy" id="73025"/>
    <lineage>
        <taxon>Eukaryota</taxon>
        <taxon>Discoba</taxon>
        <taxon>Euglenozoa</taxon>
        <taxon>Euglenida</taxon>
        <taxon>Spirocuta</taxon>
        <taxon>Euglenophyceae</taxon>
        <taxon>Eutreptiales</taxon>
        <taxon>Eutreptiaceae</taxon>
        <taxon>Eutreptiella</taxon>
    </lineage>
</organism>
<dbReference type="EMBL" id="HBJA01044912">
    <property type="protein sequence ID" value="CAE0804422.1"/>
    <property type="molecule type" value="Transcribed_RNA"/>
</dbReference>
<proteinExistence type="predicted"/>
<accession>A0A7S4FMS6</accession>
<name>A0A7S4FMS6_9EUGL</name>
<reference evidence="1" key="1">
    <citation type="submission" date="2021-01" db="EMBL/GenBank/DDBJ databases">
        <authorList>
            <person name="Corre E."/>
            <person name="Pelletier E."/>
            <person name="Niang G."/>
            <person name="Scheremetjew M."/>
            <person name="Finn R."/>
            <person name="Kale V."/>
            <person name="Holt S."/>
            <person name="Cochrane G."/>
            <person name="Meng A."/>
            <person name="Brown T."/>
            <person name="Cohen L."/>
        </authorList>
    </citation>
    <scope>NUCLEOTIDE SEQUENCE</scope>
    <source>
        <strain evidence="1">CCMP1594</strain>
    </source>
</reference>
<protein>
    <submittedName>
        <fullName evidence="1">Uncharacterized protein</fullName>
    </submittedName>
</protein>
<sequence>MKRYYISGICLAMAHDAYAVWNPSRQFPLLLMRPKACAMQTLIVVRINTSTSCASRIEAEAFGFWHFADYTEEYTGAILWGSVVRWSFNRRWMVVRISLTPAAP</sequence>